<reference evidence="1" key="2">
    <citation type="journal article" date="2015" name="Data Brief">
        <title>Shoot transcriptome of the giant reed, Arundo donax.</title>
        <authorList>
            <person name="Barrero R.A."/>
            <person name="Guerrero F.D."/>
            <person name="Moolhuijzen P."/>
            <person name="Goolsby J.A."/>
            <person name="Tidwell J."/>
            <person name="Bellgard S.E."/>
            <person name="Bellgard M.I."/>
        </authorList>
    </citation>
    <scope>NUCLEOTIDE SEQUENCE</scope>
    <source>
        <tissue evidence="1">Shoot tissue taken approximately 20 cm above the soil surface</tissue>
    </source>
</reference>
<organism evidence="1">
    <name type="scientific">Arundo donax</name>
    <name type="common">Giant reed</name>
    <name type="synonym">Donax arundinaceus</name>
    <dbReference type="NCBI Taxonomy" id="35708"/>
    <lineage>
        <taxon>Eukaryota</taxon>
        <taxon>Viridiplantae</taxon>
        <taxon>Streptophyta</taxon>
        <taxon>Embryophyta</taxon>
        <taxon>Tracheophyta</taxon>
        <taxon>Spermatophyta</taxon>
        <taxon>Magnoliopsida</taxon>
        <taxon>Liliopsida</taxon>
        <taxon>Poales</taxon>
        <taxon>Poaceae</taxon>
        <taxon>PACMAD clade</taxon>
        <taxon>Arundinoideae</taxon>
        <taxon>Arundineae</taxon>
        <taxon>Arundo</taxon>
    </lineage>
</organism>
<accession>A0A0A9CSI7</accession>
<dbReference type="EMBL" id="GBRH01221540">
    <property type="protein sequence ID" value="JAD76355.1"/>
    <property type="molecule type" value="Transcribed_RNA"/>
</dbReference>
<proteinExistence type="predicted"/>
<evidence type="ECO:0000313" key="1">
    <source>
        <dbReference type="EMBL" id="JAD76355.1"/>
    </source>
</evidence>
<protein>
    <submittedName>
        <fullName evidence="1">Uncharacterized protein</fullName>
    </submittedName>
</protein>
<dbReference type="AlphaFoldDB" id="A0A0A9CSI7"/>
<sequence length="71" mass="8770">MMQSQRWPTRRSRRATRARRWALEMAGVVNWAVIKTRKRLQFLPGAWRWPKKRIRWPLQLKLMVNWLVTGR</sequence>
<name>A0A0A9CSI7_ARUDO</name>
<reference evidence="1" key="1">
    <citation type="submission" date="2014-09" db="EMBL/GenBank/DDBJ databases">
        <authorList>
            <person name="Magalhaes I.L.F."/>
            <person name="Oliveira U."/>
            <person name="Santos F.R."/>
            <person name="Vidigal T.H.D.A."/>
            <person name="Brescovit A.D."/>
            <person name="Santos A.J."/>
        </authorList>
    </citation>
    <scope>NUCLEOTIDE SEQUENCE</scope>
    <source>
        <tissue evidence="1">Shoot tissue taken approximately 20 cm above the soil surface</tissue>
    </source>
</reference>